<dbReference type="Gene3D" id="3.90.640.10">
    <property type="entry name" value="Actin, Chain A, domain 4"/>
    <property type="match status" value="1"/>
</dbReference>
<dbReference type="SUPFAM" id="SSF53067">
    <property type="entry name" value="Actin-like ATPase domain"/>
    <property type="match status" value="1"/>
</dbReference>
<dbReference type="PANTHER" id="PTHR34081">
    <property type="entry name" value="MALECTIN DOMAIN-CONTAINING PROTEIN"/>
    <property type="match status" value="1"/>
</dbReference>
<organism evidence="2 3">
    <name type="scientific">Solanum verrucosum</name>
    <dbReference type="NCBI Taxonomy" id="315347"/>
    <lineage>
        <taxon>Eukaryota</taxon>
        <taxon>Viridiplantae</taxon>
        <taxon>Streptophyta</taxon>
        <taxon>Embryophyta</taxon>
        <taxon>Tracheophyta</taxon>
        <taxon>Spermatophyta</taxon>
        <taxon>Magnoliopsida</taxon>
        <taxon>eudicotyledons</taxon>
        <taxon>Gunneridae</taxon>
        <taxon>Pentapetalae</taxon>
        <taxon>asterids</taxon>
        <taxon>lamiids</taxon>
        <taxon>Solanales</taxon>
        <taxon>Solanaceae</taxon>
        <taxon>Solanoideae</taxon>
        <taxon>Solaneae</taxon>
        <taxon>Solanum</taxon>
    </lineage>
</organism>
<sequence>MNENLQKYIQATEKKIKENSIPIARRFESFVTGFELLSEFLLWWSFLALFLAVSSILWSHLGVVLRNSFNLLFIGEEIVAGDVIYGGSDRLLSQVVPKAGIGSSSSTEKNYELPEGQVITIGAERLCCPEALFQPSMIGIEAAAPRQPHRAMLDIRASDIHLQGVYRMSKEITVFTPSSMKIKVVSPPESVLNYKWLKKWHLKLRKIIFYESRFLPGKKFAKLALKSCICIEEFEEKLNKFDIERKEQELTAKNAQSHQQKVEKLESITVTEKEEEEIDESEITKGEEMVAEDVIYGSSDRLLSQVVPKAGIGLT</sequence>
<dbReference type="InterPro" id="IPR004000">
    <property type="entry name" value="Actin"/>
</dbReference>
<dbReference type="Pfam" id="PF00022">
    <property type="entry name" value="Actin"/>
    <property type="match status" value="1"/>
</dbReference>
<dbReference type="InterPro" id="IPR043129">
    <property type="entry name" value="ATPase_NBD"/>
</dbReference>
<keyword evidence="3" id="KW-1185">Reference proteome</keyword>
<proteinExistence type="predicted"/>
<evidence type="ECO:0000313" key="3">
    <source>
        <dbReference type="Proteomes" id="UP001234989"/>
    </source>
</evidence>
<keyword evidence="1" id="KW-0472">Membrane</keyword>
<feature type="transmembrane region" description="Helical" evidence="1">
    <location>
        <begin position="41"/>
        <end position="65"/>
    </location>
</feature>
<dbReference type="EMBL" id="CP133614">
    <property type="protein sequence ID" value="WMV19099.1"/>
    <property type="molecule type" value="Genomic_DNA"/>
</dbReference>
<protein>
    <submittedName>
        <fullName evidence="2">Uncharacterized protein</fullName>
    </submittedName>
</protein>
<keyword evidence="1" id="KW-0812">Transmembrane</keyword>
<evidence type="ECO:0000313" key="2">
    <source>
        <dbReference type="EMBL" id="WMV19099.1"/>
    </source>
</evidence>
<evidence type="ECO:0000256" key="1">
    <source>
        <dbReference type="SAM" id="Phobius"/>
    </source>
</evidence>
<name>A0AAF0QFS3_SOLVR</name>
<dbReference type="PANTHER" id="PTHR34081:SF1">
    <property type="entry name" value="MALECTIN, LEUCINE-RICH REPEAT DOMAIN, L DOMAIN-LIKE PROTEIN-RELATED"/>
    <property type="match status" value="1"/>
</dbReference>
<dbReference type="AlphaFoldDB" id="A0AAF0QFS3"/>
<gene>
    <name evidence="2" type="ORF">MTR67_012484</name>
</gene>
<dbReference type="Proteomes" id="UP001234989">
    <property type="component" value="Chromosome 3"/>
</dbReference>
<accession>A0AAF0QFS3</accession>
<keyword evidence="1" id="KW-1133">Transmembrane helix</keyword>
<reference evidence="2" key="1">
    <citation type="submission" date="2023-08" db="EMBL/GenBank/DDBJ databases">
        <title>A de novo genome assembly of Solanum verrucosum Schlechtendal, a Mexican diploid species geographically isolated from the other diploid A-genome species in potato relatives.</title>
        <authorList>
            <person name="Hosaka K."/>
        </authorList>
    </citation>
    <scope>NUCLEOTIDE SEQUENCE</scope>
    <source>
        <tissue evidence="2">Young leaves</tissue>
    </source>
</reference>